<comment type="pathway">
    <text evidence="6">Cofactor biosynthesis; pyrroloquinoline quinone biosynthesis.</text>
</comment>
<dbReference type="SUPFAM" id="SSF102114">
    <property type="entry name" value="Radical SAM enzymes"/>
    <property type="match status" value="1"/>
</dbReference>
<feature type="binding site" evidence="6">
    <location>
        <position position="76"/>
    </location>
    <ligand>
        <name>[4Fe-4S] cluster</name>
        <dbReference type="ChEBI" id="CHEBI:49883"/>
        <note>4Fe-4S-S-AdoMet</note>
    </ligand>
</feature>
<dbReference type="CDD" id="cd01335">
    <property type="entry name" value="Radical_SAM"/>
    <property type="match status" value="1"/>
</dbReference>
<comment type="cofactor">
    <cofactor evidence="6">
        <name>[4Fe-4S] cluster</name>
        <dbReference type="ChEBI" id="CHEBI:49883"/>
    </cofactor>
    <text evidence="6">Binds 1 [4Fe-4S] cluster. The cluster is coordinated with 3 cysteines and an exchangeable S-adenosyl-L-methionine.</text>
</comment>
<keyword evidence="5 6" id="KW-0411">Iron-sulfur</keyword>
<comment type="subunit">
    <text evidence="6">Interacts with PqqD. The interaction is necessary for activity of PqqE.</text>
</comment>
<dbReference type="InterPro" id="IPR058240">
    <property type="entry name" value="rSAM_sf"/>
</dbReference>
<dbReference type="InterPro" id="IPR006638">
    <property type="entry name" value="Elp3/MiaA/NifB-like_rSAM"/>
</dbReference>
<dbReference type="InterPro" id="IPR013785">
    <property type="entry name" value="Aldolase_TIM"/>
</dbReference>
<reference evidence="10" key="1">
    <citation type="submission" date="2025-08" db="UniProtKB">
        <authorList>
            <consortium name="RefSeq"/>
        </authorList>
    </citation>
    <scope>IDENTIFICATION</scope>
</reference>
<dbReference type="SFLD" id="SFLDS00029">
    <property type="entry name" value="Radical_SAM"/>
    <property type="match status" value="1"/>
</dbReference>
<dbReference type="SMART" id="SM00729">
    <property type="entry name" value="Elp3"/>
    <property type="match status" value="1"/>
</dbReference>
<dbReference type="NCBIfam" id="TIGR02109">
    <property type="entry name" value="PQQ_syn_pqqE"/>
    <property type="match status" value="1"/>
</dbReference>
<keyword evidence="4 6" id="KW-0408">Iron</keyword>
<dbReference type="SFLD" id="SFLDG01386">
    <property type="entry name" value="main_SPASM_domain-containing"/>
    <property type="match status" value="1"/>
</dbReference>
<evidence type="ECO:0000256" key="1">
    <source>
        <dbReference type="ARBA" id="ARBA00022691"/>
    </source>
</evidence>
<dbReference type="GO" id="GO:0018189">
    <property type="term" value="P:pyrroloquinoline quinone biosynthetic process"/>
    <property type="evidence" value="ECO:0007669"/>
    <property type="project" value="UniProtKB-UniRule"/>
</dbReference>
<feature type="binding site" evidence="6">
    <location>
        <position position="83"/>
    </location>
    <ligand>
        <name>[4Fe-4S] cluster</name>
        <dbReference type="ChEBI" id="CHEBI:49883"/>
        <note>4Fe-4S-S-AdoMet</note>
    </ligand>
</feature>
<dbReference type="InterPro" id="IPR007197">
    <property type="entry name" value="rSAM"/>
</dbReference>
<comment type="similarity">
    <text evidence="6">Belongs to the radical SAM superfamily. PqqE family.</text>
</comment>
<keyword evidence="9" id="KW-1185">Reference proteome</keyword>
<dbReference type="GO" id="GO:0051539">
    <property type="term" value="F:4 iron, 4 sulfur cluster binding"/>
    <property type="evidence" value="ECO:0007669"/>
    <property type="project" value="UniProtKB-KW"/>
</dbReference>
<evidence type="ECO:0000313" key="10">
    <source>
        <dbReference type="RefSeq" id="WP_211238021.1"/>
    </source>
</evidence>
<dbReference type="EC" id="1.21.98.4" evidence="6"/>
<dbReference type="AlphaFoldDB" id="A0A8B6XD44"/>
<evidence type="ECO:0000256" key="7">
    <source>
        <dbReference type="SAM" id="MobiDB-lite"/>
    </source>
</evidence>
<dbReference type="InterPro" id="IPR011843">
    <property type="entry name" value="PQQ_synth_PqqE_bac"/>
</dbReference>
<dbReference type="Gene3D" id="3.20.20.70">
    <property type="entry name" value="Aldolase class I"/>
    <property type="match status" value="1"/>
</dbReference>
<dbReference type="UniPathway" id="UPA00539"/>
<sequence>MSCPESSTAIASLAAARGGKASDAAGNASHVGGASDAAGTGPAGDVRSLQSAAPGADARPRPGPPLWLLAEVTYRCPLHCVFCYNPVDFAHHDAELSTEDWLRVLREARAAGAVQCGFSGGEPLLRDDLEVLIAEAHRLGFYTNLLTSGVGLTEQRAAALKAAGLDHIQLSFQDSTRELNDFLSHTRTFDLKQKVARIIKDHGWPMVMNCVIHRLNIDYIDRIIEMADSLGAEYVELANSQYYSWALLNRDHLLPSREQLERAERITNDWRATHDNRMRIFYVVPDYYENRPKKCMNGWGSIFLTITPDGTALPCHTARMLPGQAFPNVRDVSVADIWYRSDGFERYRGTAWMQEPCASCDEKEKDFGGCRCQALMLAGDANATDPVCAKSPKRGVVDEAVARAQRPGNPAVHPLVFRDPKESHRLTACEPTVNAAEALATVR</sequence>
<dbReference type="NCBIfam" id="TIGR04085">
    <property type="entry name" value="rSAM_more_4Fe4S"/>
    <property type="match status" value="1"/>
</dbReference>
<comment type="function">
    <text evidence="6">Catalyzes the cross-linking of a glutamate residue and a tyrosine residue in the PqqA protein as part of the biosynthesis of pyrroloquinoline quinone (PQQ).</text>
</comment>
<dbReference type="SFLD" id="SFLDF00280">
    <property type="entry name" value="coenzyme_PQQ_synthesis_protein"/>
    <property type="match status" value="1"/>
</dbReference>
<dbReference type="PANTHER" id="PTHR11228:SF7">
    <property type="entry name" value="PQQA PEPTIDE CYCLASE"/>
    <property type="match status" value="1"/>
</dbReference>
<dbReference type="InterPro" id="IPR050377">
    <property type="entry name" value="Radical_SAM_PqqE_MftC-like"/>
</dbReference>
<protein>
    <recommendedName>
        <fullName evidence="6">PqqA peptide cyclase</fullName>
        <ecNumber evidence="6">1.21.98.4</ecNumber>
    </recommendedName>
    <alternativeName>
        <fullName evidence="6">Coenzyme PQQ synthesis protein E</fullName>
    </alternativeName>
</protein>
<comment type="catalytic activity">
    <reaction evidence="6">
        <text>[PQQ precursor protein] + S-adenosyl-L-methionine = E-Y cross-linked-[PQQ precursor protein] + 5'-deoxyadenosine + L-methionine + H(+)</text>
        <dbReference type="Rhea" id="RHEA:56836"/>
        <dbReference type="Rhea" id="RHEA-COMP:14800"/>
        <dbReference type="Rhea" id="RHEA-COMP:14801"/>
        <dbReference type="ChEBI" id="CHEBI:15378"/>
        <dbReference type="ChEBI" id="CHEBI:17319"/>
        <dbReference type="ChEBI" id="CHEBI:57844"/>
        <dbReference type="ChEBI" id="CHEBI:59789"/>
        <dbReference type="ChEBI" id="CHEBI:141026"/>
        <dbReference type="ChEBI" id="CHEBI:141027"/>
        <dbReference type="EC" id="1.21.98.4"/>
    </reaction>
</comment>
<proteinExistence type="inferred from homology"/>
<evidence type="ECO:0000256" key="2">
    <source>
        <dbReference type="ARBA" id="ARBA00022723"/>
    </source>
</evidence>
<feature type="region of interest" description="Disordered" evidence="7">
    <location>
        <begin position="22"/>
        <end position="60"/>
    </location>
</feature>
<organism evidence="9 10">
    <name type="scientific">Derxia gummosa DSM 723</name>
    <dbReference type="NCBI Taxonomy" id="1121388"/>
    <lineage>
        <taxon>Bacteria</taxon>
        <taxon>Pseudomonadati</taxon>
        <taxon>Pseudomonadota</taxon>
        <taxon>Betaproteobacteria</taxon>
        <taxon>Burkholderiales</taxon>
        <taxon>Alcaligenaceae</taxon>
        <taxon>Derxia</taxon>
    </lineage>
</organism>
<keyword evidence="6" id="KW-0560">Oxidoreductase</keyword>
<evidence type="ECO:0000256" key="6">
    <source>
        <dbReference type="HAMAP-Rule" id="MF_00660"/>
    </source>
</evidence>
<dbReference type="InterPro" id="IPR023885">
    <property type="entry name" value="4Fe4S-binding_SPASM_dom"/>
</dbReference>
<dbReference type="Pfam" id="PF04055">
    <property type="entry name" value="Radical_SAM"/>
    <property type="match status" value="1"/>
</dbReference>
<dbReference type="GO" id="GO:0016491">
    <property type="term" value="F:oxidoreductase activity"/>
    <property type="evidence" value="ECO:0007669"/>
    <property type="project" value="UniProtKB-KW"/>
</dbReference>
<dbReference type="GO" id="GO:0005506">
    <property type="term" value="F:iron ion binding"/>
    <property type="evidence" value="ECO:0007669"/>
    <property type="project" value="UniProtKB-UniRule"/>
</dbReference>
<keyword evidence="2 6" id="KW-0479">Metal-binding</keyword>
<feature type="binding site" evidence="6">
    <location>
        <position position="80"/>
    </location>
    <ligand>
        <name>[4Fe-4S] cluster</name>
        <dbReference type="ChEBI" id="CHEBI:49883"/>
        <note>4Fe-4S-S-AdoMet</note>
    </ligand>
</feature>
<feature type="domain" description="Radical SAM core" evidence="8">
    <location>
        <begin position="62"/>
        <end position="277"/>
    </location>
</feature>
<dbReference type="Proteomes" id="UP000675920">
    <property type="component" value="Unplaced"/>
</dbReference>
<dbReference type="PROSITE" id="PS51918">
    <property type="entry name" value="RADICAL_SAM"/>
    <property type="match status" value="1"/>
</dbReference>
<evidence type="ECO:0000259" key="8">
    <source>
        <dbReference type="PROSITE" id="PS51918"/>
    </source>
</evidence>
<dbReference type="CDD" id="cd21119">
    <property type="entry name" value="SPASM_PqqE"/>
    <property type="match status" value="1"/>
</dbReference>
<evidence type="ECO:0000313" key="9">
    <source>
        <dbReference type="Proteomes" id="UP000675920"/>
    </source>
</evidence>
<keyword evidence="6" id="KW-0004">4Fe-4S</keyword>
<dbReference type="GO" id="GO:0009975">
    <property type="term" value="F:cyclase activity"/>
    <property type="evidence" value="ECO:0007669"/>
    <property type="project" value="UniProtKB-UniRule"/>
</dbReference>
<evidence type="ECO:0000256" key="3">
    <source>
        <dbReference type="ARBA" id="ARBA00022905"/>
    </source>
</evidence>
<gene>
    <name evidence="6 10" type="primary">pqqE</name>
</gene>
<dbReference type="PANTHER" id="PTHR11228">
    <property type="entry name" value="RADICAL SAM DOMAIN PROTEIN"/>
    <property type="match status" value="1"/>
</dbReference>
<evidence type="ECO:0000256" key="4">
    <source>
        <dbReference type="ARBA" id="ARBA00023004"/>
    </source>
</evidence>
<dbReference type="SFLD" id="SFLDG01067">
    <property type="entry name" value="SPASM/twitch_domain_containing"/>
    <property type="match status" value="1"/>
</dbReference>
<dbReference type="Pfam" id="PF13186">
    <property type="entry name" value="SPASM"/>
    <property type="match status" value="1"/>
</dbReference>
<keyword evidence="1 6" id="KW-0949">S-adenosyl-L-methionine</keyword>
<dbReference type="HAMAP" id="MF_00660">
    <property type="entry name" value="PqqE"/>
    <property type="match status" value="1"/>
</dbReference>
<keyword evidence="3 6" id="KW-0884">PQQ biosynthesis</keyword>
<name>A0A8B6XD44_9BURK</name>
<dbReference type="GO" id="GO:1904047">
    <property type="term" value="F:S-adenosyl-L-methionine binding"/>
    <property type="evidence" value="ECO:0007669"/>
    <property type="project" value="UniProtKB-UniRule"/>
</dbReference>
<accession>A0A8B6XD44</accession>
<dbReference type="RefSeq" id="WP_211238021.1">
    <property type="nucleotide sequence ID" value="NZ_AXWS01000001.1"/>
</dbReference>
<evidence type="ECO:0000256" key="5">
    <source>
        <dbReference type="ARBA" id="ARBA00023014"/>
    </source>
</evidence>